<dbReference type="InterPro" id="IPR012127">
    <property type="entry name" value="Cyt_c_prime"/>
</dbReference>
<evidence type="ECO:0000313" key="7">
    <source>
        <dbReference type="EMBL" id="MCQ0972194.1"/>
    </source>
</evidence>
<keyword evidence="4" id="KW-0249">Electron transport</keyword>
<keyword evidence="3" id="KW-0479">Metal-binding</keyword>
<feature type="chain" id="PRO_5045208572" evidence="6">
    <location>
        <begin position="20"/>
        <end position="150"/>
    </location>
</feature>
<evidence type="ECO:0000256" key="5">
    <source>
        <dbReference type="ARBA" id="ARBA00023004"/>
    </source>
</evidence>
<evidence type="ECO:0000256" key="4">
    <source>
        <dbReference type="ARBA" id="ARBA00022982"/>
    </source>
</evidence>
<comment type="caution">
    <text evidence="7">The sequence shown here is derived from an EMBL/GenBank/DDBJ whole genome shotgun (WGS) entry which is preliminary data.</text>
</comment>
<proteinExistence type="predicted"/>
<gene>
    <name evidence="7" type="ORF">MLD63_17380</name>
</gene>
<keyword evidence="8" id="KW-1185">Reference proteome</keyword>
<dbReference type="PROSITE" id="PS51009">
    <property type="entry name" value="CYTCII"/>
    <property type="match status" value="1"/>
</dbReference>
<dbReference type="SUPFAM" id="SSF47175">
    <property type="entry name" value="Cytochromes"/>
    <property type="match status" value="1"/>
</dbReference>
<organism evidence="7 8">
    <name type="scientific">Paracoccus albicereus</name>
    <dbReference type="NCBI Taxonomy" id="2922394"/>
    <lineage>
        <taxon>Bacteria</taxon>
        <taxon>Pseudomonadati</taxon>
        <taxon>Pseudomonadota</taxon>
        <taxon>Alphaproteobacteria</taxon>
        <taxon>Rhodobacterales</taxon>
        <taxon>Paracoccaceae</taxon>
        <taxon>Paracoccus</taxon>
    </lineage>
</organism>
<dbReference type="RefSeq" id="WP_255331188.1">
    <property type="nucleotide sequence ID" value="NZ_JAKZEU010000009.1"/>
</dbReference>
<keyword evidence="2" id="KW-0349">Heme</keyword>
<evidence type="ECO:0000313" key="8">
    <source>
        <dbReference type="Proteomes" id="UP001203945"/>
    </source>
</evidence>
<evidence type="ECO:0000256" key="2">
    <source>
        <dbReference type="ARBA" id="ARBA00022617"/>
    </source>
</evidence>
<evidence type="ECO:0000256" key="3">
    <source>
        <dbReference type="ARBA" id="ARBA00022723"/>
    </source>
</evidence>
<keyword evidence="5" id="KW-0408">Iron</keyword>
<reference evidence="7 8" key="1">
    <citation type="submission" date="2022-03" db="EMBL/GenBank/DDBJ databases">
        <authorList>
            <person name="He Y."/>
        </authorList>
    </citation>
    <scope>NUCLEOTIDE SEQUENCE [LARGE SCALE GENOMIC DNA]</scope>
    <source>
        <strain evidence="7 8">TK19116</strain>
    </source>
</reference>
<dbReference type="Gene3D" id="1.20.120.10">
    <property type="entry name" value="Cytochrome c/b562"/>
    <property type="match status" value="1"/>
</dbReference>
<name>A0ABT1MV05_9RHOB</name>
<dbReference type="EMBL" id="JAKZEU010000009">
    <property type="protein sequence ID" value="MCQ0972194.1"/>
    <property type="molecule type" value="Genomic_DNA"/>
</dbReference>
<protein>
    <submittedName>
        <fullName evidence="7">Cytochrome c</fullName>
    </submittedName>
</protein>
<evidence type="ECO:0000256" key="6">
    <source>
        <dbReference type="SAM" id="SignalP"/>
    </source>
</evidence>
<feature type="signal peptide" evidence="6">
    <location>
        <begin position="1"/>
        <end position="19"/>
    </location>
</feature>
<sequence>MKILLAAAAIMSMPVIVHAQSVEDAIEARHGFYKMLSINMGTLAGMAKGEIEYDEAAASRAGANIEALVGYDLPSLFVEGSSMDDNMESAAKPEIWDNPDDFAAKFEDLRSAAAGASDAVMGGQENVGPVVQKLGAACKACHDEYRQPET</sequence>
<dbReference type="Proteomes" id="UP001203945">
    <property type="component" value="Unassembled WGS sequence"/>
</dbReference>
<dbReference type="InterPro" id="IPR002321">
    <property type="entry name" value="Cyt_c_II"/>
</dbReference>
<accession>A0ABT1MV05</accession>
<dbReference type="InterPro" id="IPR010980">
    <property type="entry name" value="Cyt_c/b562"/>
</dbReference>
<keyword evidence="1" id="KW-0813">Transport</keyword>
<dbReference type="Pfam" id="PF01322">
    <property type="entry name" value="Cytochrom_C_2"/>
    <property type="match status" value="1"/>
</dbReference>
<keyword evidence="6" id="KW-0732">Signal</keyword>
<evidence type="ECO:0000256" key="1">
    <source>
        <dbReference type="ARBA" id="ARBA00022448"/>
    </source>
</evidence>
<dbReference type="PIRSF" id="PIRSF000027">
    <property type="entry name" value="Cytc_c_prime"/>
    <property type="match status" value="1"/>
</dbReference>